<dbReference type="EMBL" id="LR796396">
    <property type="protein sequence ID" value="CAB4141738.1"/>
    <property type="molecule type" value="Genomic_DNA"/>
</dbReference>
<accession>A0A6J5M4U7</accession>
<proteinExistence type="predicted"/>
<protein>
    <submittedName>
        <fullName evidence="1">Uncharacterized protein</fullName>
    </submittedName>
</protein>
<name>A0A6J5M4U7_9CAUD</name>
<organism evidence="1">
    <name type="scientific">uncultured Caudovirales phage</name>
    <dbReference type="NCBI Taxonomy" id="2100421"/>
    <lineage>
        <taxon>Viruses</taxon>
        <taxon>Duplodnaviria</taxon>
        <taxon>Heunggongvirae</taxon>
        <taxon>Uroviricota</taxon>
        <taxon>Caudoviricetes</taxon>
        <taxon>Peduoviridae</taxon>
        <taxon>Maltschvirus</taxon>
        <taxon>Maltschvirus maltsch</taxon>
    </lineage>
</organism>
<gene>
    <name evidence="1" type="ORF">UFOVP426_32</name>
</gene>
<evidence type="ECO:0000313" key="1">
    <source>
        <dbReference type="EMBL" id="CAB4141738.1"/>
    </source>
</evidence>
<sequence>MNIYHKLESLRTNVWFWQGIYEQKNTKEAYDKVNSAKELLKAFKRDNMPHLLEQPKHNLKQIPFVPMDTWCEQFENYSND</sequence>
<reference evidence="1" key="1">
    <citation type="submission" date="2020-04" db="EMBL/GenBank/DDBJ databases">
        <authorList>
            <person name="Chiriac C."/>
            <person name="Salcher M."/>
            <person name="Ghai R."/>
            <person name="Kavagutti S V."/>
        </authorList>
    </citation>
    <scope>NUCLEOTIDE SEQUENCE</scope>
</reference>